<organism evidence="1 2">
    <name type="scientific">Algivirga pacifica</name>
    <dbReference type="NCBI Taxonomy" id="1162670"/>
    <lineage>
        <taxon>Bacteria</taxon>
        <taxon>Pseudomonadati</taxon>
        <taxon>Bacteroidota</taxon>
        <taxon>Cytophagia</taxon>
        <taxon>Cytophagales</taxon>
        <taxon>Flammeovirgaceae</taxon>
        <taxon>Algivirga</taxon>
    </lineage>
</organism>
<keyword evidence="2" id="KW-1185">Reference proteome</keyword>
<proteinExistence type="predicted"/>
<accession>A0ABP9CYF0</accession>
<comment type="caution">
    <text evidence="1">The sequence shown here is derived from an EMBL/GenBank/DDBJ whole genome shotgun (WGS) entry which is preliminary data.</text>
</comment>
<evidence type="ECO:0000313" key="1">
    <source>
        <dbReference type="EMBL" id="GAA4820076.1"/>
    </source>
</evidence>
<dbReference type="RefSeq" id="WP_345368407.1">
    <property type="nucleotide sequence ID" value="NZ_BAABJX010000001.1"/>
</dbReference>
<evidence type="ECO:0000313" key="2">
    <source>
        <dbReference type="Proteomes" id="UP001500298"/>
    </source>
</evidence>
<protein>
    <submittedName>
        <fullName evidence="1">Uncharacterized protein</fullName>
    </submittedName>
</protein>
<name>A0ABP9CYF0_9BACT</name>
<gene>
    <name evidence="1" type="ORF">GCM10023331_00590</name>
</gene>
<dbReference type="EMBL" id="BAABJX010000001">
    <property type="protein sequence ID" value="GAA4820076.1"/>
    <property type="molecule type" value="Genomic_DNA"/>
</dbReference>
<sequence>MDKSTKINQDDAYWISTLYAEEQLYLLEDEKILFPDIVEWVEPQEVEEDLEEELIVVQEEVEAVPTIEQQEVVEEVIQEEAPKPKATRIGQQGIPYFGENKKNMLVLLEYSQEDLLNSREFTLLLKIMGAINLTLHEFAVVNILDTGVTFEQLKAQFAPEKILYFTASEDSELFGGKVEKYVGGRWDGIPVIFADSLTQMLMGEQVAEMKKMLWEALKKHFMGF</sequence>
<dbReference type="Proteomes" id="UP001500298">
    <property type="component" value="Unassembled WGS sequence"/>
</dbReference>
<reference evidence="2" key="1">
    <citation type="journal article" date="2019" name="Int. J. Syst. Evol. Microbiol.">
        <title>The Global Catalogue of Microorganisms (GCM) 10K type strain sequencing project: providing services to taxonomists for standard genome sequencing and annotation.</title>
        <authorList>
            <consortium name="The Broad Institute Genomics Platform"/>
            <consortium name="The Broad Institute Genome Sequencing Center for Infectious Disease"/>
            <person name="Wu L."/>
            <person name="Ma J."/>
        </authorList>
    </citation>
    <scope>NUCLEOTIDE SEQUENCE [LARGE SCALE GENOMIC DNA]</scope>
    <source>
        <strain evidence="2">JCM 18326</strain>
    </source>
</reference>